<organism evidence="2 3">
    <name type="scientific">Podospora didyma</name>
    <dbReference type="NCBI Taxonomy" id="330526"/>
    <lineage>
        <taxon>Eukaryota</taxon>
        <taxon>Fungi</taxon>
        <taxon>Dikarya</taxon>
        <taxon>Ascomycota</taxon>
        <taxon>Pezizomycotina</taxon>
        <taxon>Sordariomycetes</taxon>
        <taxon>Sordariomycetidae</taxon>
        <taxon>Sordariales</taxon>
        <taxon>Podosporaceae</taxon>
        <taxon>Podospora</taxon>
    </lineage>
</organism>
<dbReference type="Proteomes" id="UP001285441">
    <property type="component" value="Unassembled WGS sequence"/>
</dbReference>
<keyword evidence="3" id="KW-1185">Reference proteome</keyword>
<accession>A0AAE0U7W7</accession>
<feature type="transmembrane region" description="Helical" evidence="1">
    <location>
        <begin position="61"/>
        <end position="78"/>
    </location>
</feature>
<feature type="transmembrane region" description="Helical" evidence="1">
    <location>
        <begin position="22"/>
        <end position="40"/>
    </location>
</feature>
<reference evidence="2" key="2">
    <citation type="submission" date="2023-06" db="EMBL/GenBank/DDBJ databases">
        <authorList>
            <consortium name="Lawrence Berkeley National Laboratory"/>
            <person name="Haridas S."/>
            <person name="Hensen N."/>
            <person name="Bonometti L."/>
            <person name="Westerberg I."/>
            <person name="Brannstrom I.O."/>
            <person name="Guillou S."/>
            <person name="Cros-Aarteil S."/>
            <person name="Calhoun S."/>
            <person name="Kuo A."/>
            <person name="Mondo S."/>
            <person name="Pangilinan J."/>
            <person name="Riley R."/>
            <person name="LaButti K."/>
            <person name="Andreopoulos B."/>
            <person name="Lipzen A."/>
            <person name="Chen C."/>
            <person name="Yanf M."/>
            <person name="Daum C."/>
            <person name="Ng V."/>
            <person name="Clum A."/>
            <person name="Steindorff A."/>
            <person name="Ohm R."/>
            <person name="Martin F."/>
            <person name="Silar P."/>
            <person name="Natvig D."/>
            <person name="Lalanne C."/>
            <person name="Gautier V."/>
            <person name="Ament-velasquez S.L."/>
            <person name="Kruys A."/>
            <person name="Hutchinson M.I."/>
            <person name="Powell A.J."/>
            <person name="Barry K."/>
            <person name="Miller A.N."/>
            <person name="Grigoriev I.V."/>
            <person name="Debuchy R."/>
            <person name="Gladieux P."/>
            <person name="Thoren M.H."/>
            <person name="Johannesson H."/>
        </authorList>
    </citation>
    <scope>NUCLEOTIDE SEQUENCE</scope>
    <source>
        <strain evidence="2">CBS 232.78</strain>
    </source>
</reference>
<keyword evidence="1" id="KW-1133">Transmembrane helix</keyword>
<reference evidence="2" key="1">
    <citation type="journal article" date="2023" name="Mol. Phylogenet. Evol.">
        <title>Genome-scale phylogeny and comparative genomics of the fungal order Sordariales.</title>
        <authorList>
            <person name="Hensen N."/>
            <person name="Bonometti L."/>
            <person name="Westerberg I."/>
            <person name="Brannstrom I.O."/>
            <person name="Guillou S."/>
            <person name="Cros-Aarteil S."/>
            <person name="Calhoun S."/>
            <person name="Haridas S."/>
            <person name="Kuo A."/>
            <person name="Mondo S."/>
            <person name="Pangilinan J."/>
            <person name="Riley R."/>
            <person name="LaButti K."/>
            <person name="Andreopoulos B."/>
            <person name="Lipzen A."/>
            <person name="Chen C."/>
            <person name="Yan M."/>
            <person name="Daum C."/>
            <person name="Ng V."/>
            <person name="Clum A."/>
            <person name="Steindorff A."/>
            <person name="Ohm R.A."/>
            <person name="Martin F."/>
            <person name="Silar P."/>
            <person name="Natvig D.O."/>
            <person name="Lalanne C."/>
            <person name="Gautier V."/>
            <person name="Ament-Velasquez S.L."/>
            <person name="Kruys A."/>
            <person name="Hutchinson M.I."/>
            <person name="Powell A.J."/>
            <person name="Barry K."/>
            <person name="Miller A.N."/>
            <person name="Grigoriev I.V."/>
            <person name="Debuchy R."/>
            <person name="Gladieux P."/>
            <person name="Hiltunen Thoren M."/>
            <person name="Johannesson H."/>
        </authorList>
    </citation>
    <scope>NUCLEOTIDE SEQUENCE</scope>
    <source>
        <strain evidence="2">CBS 232.78</strain>
    </source>
</reference>
<protein>
    <submittedName>
        <fullName evidence="2">Uncharacterized protein</fullName>
    </submittedName>
</protein>
<gene>
    <name evidence="2" type="ORF">B0H63DRAFT_41671</name>
</gene>
<proteinExistence type="predicted"/>
<evidence type="ECO:0000313" key="3">
    <source>
        <dbReference type="Proteomes" id="UP001285441"/>
    </source>
</evidence>
<dbReference type="EMBL" id="JAULSW010000001">
    <property type="protein sequence ID" value="KAK3394268.1"/>
    <property type="molecule type" value="Genomic_DNA"/>
</dbReference>
<evidence type="ECO:0000313" key="2">
    <source>
        <dbReference type="EMBL" id="KAK3394268.1"/>
    </source>
</evidence>
<evidence type="ECO:0000256" key="1">
    <source>
        <dbReference type="SAM" id="Phobius"/>
    </source>
</evidence>
<name>A0AAE0U7W7_9PEZI</name>
<keyword evidence="1" id="KW-0812">Transmembrane</keyword>
<comment type="caution">
    <text evidence="2">The sequence shown here is derived from an EMBL/GenBank/DDBJ whole genome shotgun (WGS) entry which is preliminary data.</text>
</comment>
<dbReference type="AlphaFoldDB" id="A0AAE0U7W7"/>
<keyword evidence="1" id="KW-0472">Membrane</keyword>
<sequence length="79" mass="9437">MCFSNPHRQLWKGLLLGMARSTLYAIALWQTVIIHEWYYLQKERKRKKERKKAGLDNVRPFDCMCVLSTCVLLCFLLFL</sequence>